<sequence length="35" mass="4059">KLRVKRSNKVPAISNKVADIPPNEYSWGRMEIMMV</sequence>
<dbReference type="Proteomes" id="UP000631114">
    <property type="component" value="Unassembled WGS sequence"/>
</dbReference>
<evidence type="ECO:0000313" key="2">
    <source>
        <dbReference type="EMBL" id="KAF9612736.1"/>
    </source>
</evidence>
<name>A0A835I7L9_9MAGN</name>
<evidence type="ECO:0000259" key="1">
    <source>
        <dbReference type="Pfam" id="PF10533"/>
    </source>
</evidence>
<organism evidence="2 3">
    <name type="scientific">Coptis chinensis</name>
    <dbReference type="NCBI Taxonomy" id="261450"/>
    <lineage>
        <taxon>Eukaryota</taxon>
        <taxon>Viridiplantae</taxon>
        <taxon>Streptophyta</taxon>
        <taxon>Embryophyta</taxon>
        <taxon>Tracheophyta</taxon>
        <taxon>Spermatophyta</taxon>
        <taxon>Magnoliopsida</taxon>
        <taxon>Ranunculales</taxon>
        <taxon>Ranunculaceae</taxon>
        <taxon>Coptidoideae</taxon>
        <taxon>Coptis</taxon>
    </lineage>
</organism>
<dbReference type="Pfam" id="PF10533">
    <property type="entry name" value="Plant_zn_clust"/>
    <property type="match status" value="1"/>
</dbReference>
<feature type="non-terminal residue" evidence="2">
    <location>
        <position position="1"/>
    </location>
</feature>
<reference evidence="2 3" key="1">
    <citation type="submission" date="2020-10" db="EMBL/GenBank/DDBJ databases">
        <title>The Coptis chinensis genome and diversification of protoberbering-type alkaloids.</title>
        <authorList>
            <person name="Wang B."/>
            <person name="Shu S."/>
            <person name="Song C."/>
            <person name="Liu Y."/>
        </authorList>
    </citation>
    <scope>NUCLEOTIDE SEQUENCE [LARGE SCALE GENOMIC DNA]</scope>
    <source>
        <strain evidence="2">HL-2020</strain>
        <tissue evidence="2">Leaf</tissue>
    </source>
</reference>
<dbReference type="AlphaFoldDB" id="A0A835I7L9"/>
<feature type="domain" description="Zn-cluster" evidence="1">
    <location>
        <begin position="1"/>
        <end position="19"/>
    </location>
</feature>
<keyword evidence="3" id="KW-1185">Reference proteome</keyword>
<accession>A0A835I7L9</accession>
<protein>
    <recommendedName>
        <fullName evidence="1">Zn-cluster domain-containing protein</fullName>
    </recommendedName>
</protein>
<comment type="caution">
    <text evidence="2">The sequence shown here is derived from an EMBL/GenBank/DDBJ whole genome shotgun (WGS) entry which is preliminary data.</text>
</comment>
<proteinExistence type="predicted"/>
<gene>
    <name evidence="2" type="ORF">IFM89_003746</name>
</gene>
<evidence type="ECO:0000313" key="3">
    <source>
        <dbReference type="Proteomes" id="UP000631114"/>
    </source>
</evidence>
<dbReference type="EMBL" id="JADFTS010000003">
    <property type="protein sequence ID" value="KAF9612736.1"/>
    <property type="molecule type" value="Genomic_DNA"/>
</dbReference>
<dbReference type="InterPro" id="IPR018872">
    <property type="entry name" value="Zn-cluster-dom"/>
</dbReference>